<dbReference type="InterPro" id="IPR036852">
    <property type="entry name" value="Peptidase_S8/S53_dom_sf"/>
</dbReference>
<dbReference type="RefSeq" id="WP_071077029.1">
    <property type="nucleotide sequence ID" value="NZ_LFKP01000005.1"/>
</dbReference>
<feature type="binding site" evidence="4">
    <location>
        <position position="488"/>
    </location>
    <ligand>
        <name>Ca(2+)</name>
        <dbReference type="ChEBI" id="CHEBI:29108"/>
    </ligand>
</feature>
<dbReference type="GO" id="GO:0008240">
    <property type="term" value="F:tripeptidyl-peptidase activity"/>
    <property type="evidence" value="ECO:0007669"/>
    <property type="project" value="TreeGrafter"/>
</dbReference>
<dbReference type="GO" id="GO:0006508">
    <property type="term" value="P:proteolysis"/>
    <property type="evidence" value="ECO:0007669"/>
    <property type="project" value="UniProtKB-KW"/>
</dbReference>
<evidence type="ECO:0000256" key="2">
    <source>
        <dbReference type="ARBA" id="ARBA00022801"/>
    </source>
</evidence>
<organism evidence="7 8">
    <name type="scientific">Janthinobacterium lividum</name>
    <dbReference type="NCBI Taxonomy" id="29581"/>
    <lineage>
        <taxon>Bacteria</taxon>
        <taxon>Pseudomonadati</taxon>
        <taxon>Pseudomonadota</taxon>
        <taxon>Betaproteobacteria</taxon>
        <taxon>Burkholderiales</taxon>
        <taxon>Oxalobacteraceae</taxon>
        <taxon>Janthinobacterium</taxon>
    </lineage>
</organism>
<name>A0A1S1UCX4_9BURK</name>
<dbReference type="PROSITE" id="PS00138">
    <property type="entry name" value="SUBTILASE_SER"/>
    <property type="match status" value="1"/>
</dbReference>
<keyword evidence="3" id="KW-0720">Serine protease</keyword>
<feature type="region of interest" description="Disordered" evidence="5">
    <location>
        <begin position="74"/>
        <end position="93"/>
    </location>
</feature>
<dbReference type="InterPro" id="IPR023828">
    <property type="entry name" value="Peptidase_S8_Ser-AS"/>
</dbReference>
<dbReference type="InterPro" id="IPR015919">
    <property type="entry name" value="Cadherin-like_sf"/>
</dbReference>
<evidence type="ECO:0000256" key="5">
    <source>
        <dbReference type="SAM" id="MobiDB-lite"/>
    </source>
</evidence>
<evidence type="ECO:0000256" key="1">
    <source>
        <dbReference type="ARBA" id="ARBA00022670"/>
    </source>
</evidence>
<dbReference type="EMBL" id="LFKP01000005">
    <property type="protein sequence ID" value="OHV97879.1"/>
    <property type="molecule type" value="Genomic_DNA"/>
</dbReference>
<dbReference type="InterPro" id="IPR050819">
    <property type="entry name" value="Tripeptidyl-peptidase_I"/>
</dbReference>
<evidence type="ECO:0000256" key="3">
    <source>
        <dbReference type="ARBA" id="ARBA00022825"/>
    </source>
</evidence>
<reference evidence="7 8" key="1">
    <citation type="submission" date="2015-06" db="EMBL/GenBank/DDBJ databases">
        <title>Draft genome sequencing of a biphenyl-degrading bacterium, Janthinobacterium lividum MEG1.</title>
        <authorList>
            <person name="Shimodaira J."/>
            <person name="Hatta T."/>
        </authorList>
    </citation>
    <scope>NUCLEOTIDE SEQUENCE [LARGE SCALE GENOMIC DNA]</scope>
    <source>
        <strain evidence="7 8">MEG1</strain>
    </source>
</reference>
<dbReference type="AlphaFoldDB" id="A0A1S1UCX4"/>
<dbReference type="Gene3D" id="2.60.40.10">
    <property type="entry name" value="Immunoglobulins"/>
    <property type="match status" value="4"/>
</dbReference>
<comment type="caution">
    <text evidence="4">Lacks conserved residue(s) required for the propagation of feature annotation.</text>
</comment>
<accession>A0A1S1UCX4</accession>
<evidence type="ECO:0000313" key="7">
    <source>
        <dbReference type="EMBL" id="OHV97879.1"/>
    </source>
</evidence>
<feature type="binding site" evidence="4">
    <location>
        <position position="504"/>
    </location>
    <ligand>
        <name>Ca(2+)</name>
        <dbReference type="ChEBI" id="CHEBI:29108"/>
    </ligand>
</feature>
<gene>
    <name evidence="7" type="ORF">AKG95_10825</name>
</gene>
<dbReference type="GO" id="GO:0016020">
    <property type="term" value="C:membrane"/>
    <property type="evidence" value="ECO:0007669"/>
    <property type="project" value="InterPro"/>
</dbReference>
<dbReference type="Gene3D" id="3.40.50.200">
    <property type="entry name" value="Peptidase S8/S53 domain"/>
    <property type="match status" value="1"/>
</dbReference>
<dbReference type="PROSITE" id="PS51257">
    <property type="entry name" value="PROKAR_LIPOPROTEIN"/>
    <property type="match status" value="1"/>
</dbReference>
<protein>
    <submittedName>
        <fullName evidence="7">Peptidase S53</fullName>
    </submittedName>
</protein>
<feature type="binding site" evidence="4">
    <location>
        <position position="487"/>
    </location>
    <ligand>
        <name>Ca(2+)</name>
        <dbReference type="ChEBI" id="CHEBI:29108"/>
    </ligand>
</feature>
<dbReference type="PANTHER" id="PTHR14218:SF15">
    <property type="entry name" value="TRIPEPTIDYL-PEPTIDASE 1"/>
    <property type="match status" value="1"/>
</dbReference>
<evidence type="ECO:0000256" key="4">
    <source>
        <dbReference type="PROSITE-ProRule" id="PRU01032"/>
    </source>
</evidence>
<dbReference type="GO" id="GO:0005509">
    <property type="term" value="F:calcium ion binding"/>
    <property type="evidence" value="ECO:0007669"/>
    <property type="project" value="InterPro"/>
</dbReference>
<dbReference type="SUPFAM" id="SSF52743">
    <property type="entry name" value="Subtilisin-like"/>
    <property type="match status" value="1"/>
</dbReference>
<dbReference type="Proteomes" id="UP000179840">
    <property type="component" value="Unassembled WGS sequence"/>
</dbReference>
<dbReference type="PANTHER" id="PTHR14218">
    <property type="entry name" value="PROTEASE S8 TRIPEPTIDYL PEPTIDASE I CLN2"/>
    <property type="match status" value="1"/>
</dbReference>
<keyword evidence="2" id="KW-0378">Hydrolase</keyword>
<evidence type="ECO:0000259" key="6">
    <source>
        <dbReference type="PROSITE" id="PS51695"/>
    </source>
</evidence>
<evidence type="ECO:0000313" key="8">
    <source>
        <dbReference type="Proteomes" id="UP000179840"/>
    </source>
</evidence>
<comment type="caution">
    <text evidence="7">The sequence shown here is derived from an EMBL/GenBank/DDBJ whole genome shotgun (WGS) entry which is preliminary data.</text>
</comment>
<dbReference type="PROSITE" id="PS51695">
    <property type="entry name" value="SEDOLISIN"/>
    <property type="match status" value="1"/>
</dbReference>
<dbReference type="Pfam" id="PF05345">
    <property type="entry name" value="He_PIG"/>
    <property type="match status" value="3"/>
</dbReference>
<feature type="binding site" evidence="4">
    <location>
        <position position="506"/>
    </location>
    <ligand>
        <name>Ca(2+)</name>
        <dbReference type="ChEBI" id="CHEBI:29108"/>
    </ligand>
</feature>
<dbReference type="SUPFAM" id="SSF49313">
    <property type="entry name" value="Cadherin-like"/>
    <property type="match status" value="2"/>
</dbReference>
<dbReference type="InterPro" id="IPR030400">
    <property type="entry name" value="Sedolisin_dom"/>
</dbReference>
<feature type="domain" description="Peptidase S53" evidence="6">
    <location>
        <begin position="148"/>
        <end position="526"/>
    </location>
</feature>
<keyword evidence="4" id="KW-0479">Metal-binding</keyword>
<dbReference type="InterPro" id="IPR013783">
    <property type="entry name" value="Ig-like_fold"/>
</dbReference>
<dbReference type="GO" id="GO:0004252">
    <property type="term" value="F:serine-type endopeptidase activity"/>
    <property type="evidence" value="ECO:0007669"/>
    <property type="project" value="InterPro"/>
</dbReference>
<proteinExistence type="predicted"/>
<keyword evidence="1" id="KW-0645">Protease</keyword>
<comment type="cofactor">
    <cofactor evidence="4">
        <name>Ca(2+)</name>
        <dbReference type="ChEBI" id="CHEBI:29108"/>
    </cofactor>
    <text evidence="4">Binds 1 Ca(2+) ion per subunit.</text>
</comment>
<sequence length="873" mass="86497">MKKFTPMHPRHGSLLLGATAAILLGACGPGQETSAPPAAIATAATQFTVEVPVIPAAVGTLVAQPMFHAAPALLDAPDGRDSTNSSGSAHWRPHLQHVPGAMTEMRTRRLTAQNIAAAQQTAQNIAPLLDGGAADIAAPMAGSSVVATYSPAQIRAAYDLPALPAAGTALTPAQAAQLGAGQTIYIVDAMHNPNAAAELAVFNQKFGLPACTTKAIATNATLPLPPAPASGCEFSVVYNTPSSTMTATAPAYNSGWAMEIALDVQWAHATAPLARIVLIEAPDASINSLLGAVRLANLMGPGVVSMSFGAVEGNWTASVDSAFTGKNMTYLAATGDSGSSVSWPSVSPNVLAVGGTTLSYSGSGVRSEAAWSGTGGGISAYTALPSYQSASNVPGMTGLLRRNVADVAFNADPATGQYTAVMAQGSSTASWLSIGGTSLSTPQWAGLIAIANASRALQAKTALGLAHTTLYGQIATVPGTFASSFADITRGSNGSCNVCTARVGYDPLAGLGTPNVKNLLASLSGMPTAPVAPVVTGASISGMVGKPLSFTVSASAANPLSFSMLGAPAGMSIAATGVVSWTAPIAGSYAVTMVARNTVSGLTGQAVYNIVIAPQPAPVVAAGAVAGKVGTALAFTVSVTAPNPVSYTLAGAPAGMSISSAGLVSWAVPLAGTYAVTVTAKDSKTGLSGKGIYTVAIAAPLPPVVTAASVTGKPGVALSFASTVVAPNPVTYSLSGAPAGMSISAAGVVSWAKPVLGTYSVTIIAKDSKTGLSGQAVATVKIAAAGPTITAAAMTGVAGKAMSGSIVLTAPGATSLRISIDGAPLGMQFSMSGLTITAYWPQPVAGSYTLKVVALDNNGLTAQLNVPVTVTAR</sequence>
<keyword evidence="4" id="KW-0106">Calcium</keyword>
<dbReference type="CDD" id="cd04056">
    <property type="entry name" value="Peptidases_S53"/>
    <property type="match status" value="1"/>
</dbReference>